<keyword evidence="3" id="KW-1185">Reference proteome</keyword>
<feature type="compositionally biased region" description="Basic and acidic residues" evidence="1">
    <location>
        <begin position="40"/>
        <end position="53"/>
    </location>
</feature>
<dbReference type="Proteomes" id="UP000299102">
    <property type="component" value="Unassembled WGS sequence"/>
</dbReference>
<sequence length="75" mass="8292">MRVVYLLQASASISNEQCPIFQLKRERDKDTQSATAVGPVEREQPSPVREPHLRAGVPGRGLHACAFGVLVEEQH</sequence>
<dbReference type="AlphaFoldDB" id="A0A4C1TEE0"/>
<evidence type="ECO:0000313" key="2">
    <source>
        <dbReference type="EMBL" id="GBP12576.1"/>
    </source>
</evidence>
<dbReference type="EMBL" id="BGZK01005113">
    <property type="protein sequence ID" value="GBP12576.1"/>
    <property type="molecule type" value="Genomic_DNA"/>
</dbReference>
<gene>
    <name evidence="2" type="ORF">EVAR_74075_1</name>
</gene>
<reference evidence="2 3" key="1">
    <citation type="journal article" date="2019" name="Commun. Biol.">
        <title>The bagworm genome reveals a unique fibroin gene that provides high tensile strength.</title>
        <authorList>
            <person name="Kono N."/>
            <person name="Nakamura H."/>
            <person name="Ohtoshi R."/>
            <person name="Tomita M."/>
            <person name="Numata K."/>
            <person name="Arakawa K."/>
        </authorList>
    </citation>
    <scope>NUCLEOTIDE SEQUENCE [LARGE SCALE GENOMIC DNA]</scope>
</reference>
<comment type="caution">
    <text evidence="2">The sequence shown here is derived from an EMBL/GenBank/DDBJ whole genome shotgun (WGS) entry which is preliminary data.</text>
</comment>
<proteinExistence type="predicted"/>
<accession>A0A4C1TEE0</accession>
<protein>
    <submittedName>
        <fullName evidence="2">Uncharacterized protein</fullName>
    </submittedName>
</protein>
<feature type="region of interest" description="Disordered" evidence="1">
    <location>
        <begin position="25"/>
        <end position="55"/>
    </location>
</feature>
<organism evidence="2 3">
    <name type="scientific">Eumeta variegata</name>
    <name type="common">Bagworm moth</name>
    <name type="synonym">Eumeta japonica</name>
    <dbReference type="NCBI Taxonomy" id="151549"/>
    <lineage>
        <taxon>Eukaryota</taxon>
        <taxon>Metazoa</taxon>
        <taxon>Ecdysozoa</taxon>
        <taxon>Arthropoda</taxon>
        <taxon>Hexapoda</taxon>
        <taxon>Insecta</taxon>
        <taxon>Pterygota</taxon>
        <taxon>Neoptera</taxon>
        <taxon>Endopterygota</taxon>
        <taxon>Lepidoptera</taxon>
        <taxon>Glossata</taxon>
        <taxon>Ditrysia</taxon>
        <taxon>Tineoidea</taxon>
        <taxon>Psychidae</taxon>
        <taxon>Oiketicinae</taxon>
        <taxon>Eumeta</taxon>
    </lineage>
</organism>
<evidence type="ECO:0000313" key="3">
    <source>
        <dbReference type="Proteomes" id="UP000299102"/>
    </source>
</evidence>
<name>A0A4C1TEE0_EUMVA</name>
<evidence type="ECO:0000256" key="1">
    <source>
        <dbReference type="SAM" id="MobiDB-lite"/>
    </source>
</evidence>